<dbReference type="InterPro" id="IPR008969">
    <property type="entry name" value="CarboxyPept-like_regulatory"/>
</dbReference>
<accession>A0A6H1Z9G6</accession>
<dbReference type="EMBL" id="MT145187">
    <property type="protein sequence ID" value="QJI04579.1"/>
    <property type="molecule type" value="Genomic_DNA"/>
</dbReference>
<dbReference type="AlphaFoldDB" id="A0A6H1Z9G6"/>
<name>A0A6H1Z9G6_9ZZZZ</name>
<dbReference type="EMBL" id="MT143973">
    <property type="protein sequence ID" value="QJA44099.1"/>
    <property type="molecule type" value="Genomic_DNA"/>
</dbReference>
<evidence type="ECO:0000313" key="4">
    <source>
        <dbReference type="EMBL" id="QJI04579.1"/>
    </source>
</evidence>
<proteinExistence type="predicted"/>
<evidence type="ECO:0008006" key="5">
    <source>
        <dbReference type="Google" id="ProtNLM"/>
    </source>
</evidence>
<organism evidence="1">
    <name type="scientific">viral metagenome</name>
    <dbReference type="NCBI Taxonomy" id="1070528"/>
    <lineage>
        <taxon>unclassified sequences</taxon>
        <taxon>metagenomes</taxon>
        <taxon>organismal metagenomes</taxon>
    </lineage>
</organism>
<evidence type="ECO:0000313" key="3">
    <source>
        <dbReference type="EMBL" id="QJH93539.1"/>
    </source>
</evidence>
<dbReference type="EMBL" id="MT141577">
    <property type="protein sequence ID" value="QJA67929.1"/>
    <property type="molecule type" value="Genomic_DNA"/>
</dbReference>
<evidence type="ECO:0000313" key="2">
    <source>
        <dbReference type="EMBL" id="QJA67929.1"/>
    </source>
</evidence>
<dbReference type="EMBL" id="MT144589">
    <property type="protein sequence ID" value="QJH93539.1"/>
    <property type="molecule type" value="Genomic_DNA"/>
</dbReference>
<protein>
    <recommendedName>
        <fullName evidence="5">Tail protein</fullName>
    </recommendedName>
</protein>
<gene>
    <name evidence="4" type="ORF">MM415A00093_0072</name>
    <name evidence="2" type="ORF">MM415B00143_0080</name>
    <name evidence="1" type="ORF">TM448A00087_0032</name>
    <name evidence="3" type="ORF">TM448B00099_0015</name>
</gene>
<reference evidence="1" key="1">
    <citation type="submission" date="2020-03" db="EMBL/GenBank/DDBJ databases">
        <title>The deep terrestrial virosphere.</title>
        <authorList>
            <person name="Holmfeldt K."/>
            <person name="Nilsson E."/>
            <person name="Simone D."/>
            <person name="Lopez-Fernandez M."/>
            <person name="Wu X."/>
            <person name="de Brujin I."/>
            <person name="Lundin D."/>
            <person name="Andersson A."/>
            <person name="Bertilsson S."/>
            <person name="Dopson M."/>
        </authorList>
    </citation>
    <scope>NUCLEOTIDE SEQUENCE</scope>
    <source>
        <strain evidence="4">MM415A00093</strain>
        <strain evidence="2">MM415B00143</strain>
        <strain evidence="1">TM448A00087</strain>
        <strain evidence="3">TM448B00099</strain>
    </source>
</reference>
<sequence length="300" mass="30741">MGRKAYHGTAKDQNGRVIYSATVNVYTAGTTTAATCYASEAGAALSGGATTSDAYGAFEFWVDSGDYTQDQEFKVVISKSGYSSVTYDYIHIPGFGLETTDSPTFSSLTIINDITADGCALDDLTASQAVMTNGSKVLVSADYLDQAVKIASSPTFAGATFSGLTASVPVWTSAAKALVSVSTRFKVGSITRDLSAADGAVAETGVGFQPSVVIFMGAVAGSGMLSLGFDSSAAAYSIADNREGTAGAYYTASTSLCFYVSAGVKSNGTISSWSADGFSITWAKTGSPAGTANVFYLAIR</sequence>
<dbReference type="SUPFAM" id="SSF49464">
    <property type="entry name" value="Carboxypeptidase regulatory domain-like"/>
    <property type="match status" value="1"/>
</dbReference>
<evidence type="ECO:0000313" key="1">
    <source>
        <dbReference type="EMBL" id="QJA44099.1"/>
    </source>
</evidence>